<feature type="coiled-coil region" evidence="1">
    <location>
        <begin position="237"/>
        <end position="299"/>
    </location>
</feature>
<keyword evidence="2" id="KW-0732">Signal</keyword>
<dbReference type="SUPFAM" id="SSF103657">
    <property type="entry name" value="BAR/IMD domain-like"/>
    <property type="match status" value="1"/>
</dbReference>
<feature type="coiled-coil region" evidence="1">
    <location>
        <begin position="329"/>
        <end position="487"/>
    </location>
</feature>
<dbReference type="PANTHER" id="PTHR18937">
    <property type="entry name" value="STRUCTURAL MAINTENANCE OF CHROMOSOMES SMC FAMILY MEMBER"/>
    <property type="match status" value="1"/>
</dbReference>
<evidence type="ECO:0008006" key="5">
    <source>
        <dbReference type="Google" id="ProtNLM"/>
    </source>
</evidence>
<proteinExistence type="predicted"/>
<dbReference type="InterPro" id="IPR027267">
    <property type="entry name" value="AH/BAR_dom_sf"/>
</dbReference>
<accession>A0AAW3MZX6</accession>
<keyword evidence="4" id="KW-1185">Reference proteome</keyword>
<gene>
    <name evidence="3" type="ORF">WJ96_07555</name>
</gene>
<evidence type="ECO:0000313" key="4">
    <source>
        <dbReference type="Proteomes" id="UP000056453"/>
    </source>
</evidence>
<feature type="signal peptide" evidence="2">
    <location>
        <begin position="1"/>
        <end position="19"/>
    </location>
</feature>
<protein>
    <recommendedName>
        <fullName evidence="5">Chromosome segregation ATPase</fullName>
    </recommendedName>
</protein>
<organism evidence="3 4">
    <name type="scientific">Burkholderia ubonensis</name>
    <dbReference type="NCBI Taxonomy" id="101571"/>
    <lineage>
        <taxon>Bacteria</taxon>
        <taxon>Pseudomonadati</taxon>
        <taxon>Pseudomonadota</taxon>
        <taxon>Betaproteobacteria</taxon>
        <taxon>Burkholderiales</taxon>
        <taxon>Burkholderiaceae</taxon>
        <taxon>Burkholderia</taxon>
        <taxon>Burkholderia cepacia complex</taxon>
    </lineage>
</organism>
<feature type="coiled-coil region" evidence="1">
    <location>
        <begin position="144"/>
        <end position="206"/>
    </location>
</feature>
<dbReference type="Gene3D" id="1.10.287.1490">
    <property type="match status" value="1"/>
</dbReference>
<feature type="coiled-coil region" evidence="1">
    <location>
        <begin position="688"/>
        <end position="729"/>
    </location>
</feature>
<evidence type="ECO:0000256" key="1">
    <source>
        <dbReference type="SAM" id="Coils"/>
    </source>
</evidence>
<evidence type="ECO:0000256" key="2">
    <source>
        <dbReference type="SAM" id="SignalP"/>
    </source>
</evidence>
<name>A0AAW3MZX6_9BURK</name>
<feature type="coiled-coil region" evidence="1">
    <location>
        <begin position="562"/>
        <end position="645"/>
    </location>
</feature>
<dbReference type="Proteomes" id="UP000056453">
    <property type="component" value="Unassembled WGS sequence"/>
</dbReference>
<evidence type="ECO:0000313" key="3">
    <source>
        <dbReference type="EMBL" id="KVP98367.1"/>
    </source>
</evidence>
<dbReference type="RefSeq" id="WP_059954353.1">
    <property type="nucleotide sequence ID" value="NZ_LPBJ01000047.1"/>
</dbReference>
<dbReference type="EMBL" id="LPBJ01000047">
    <property type="protein sequence ID" value="KVP98367.1"/>
    <property type="molecule type" value="Genomic_DNA"/>
</dbReference>
<feature type="chain" id="PRO_5043453107" description="Chromosome segregation ATPase" evidence="2">
    <location>
        <begin position="20"/>
        <end position="745"/>
    </location>
</feature>
<reference evidence="3 4" key="1">
    <citation type="submission" date="2015-11" db="EMBL/GenBank/DDBJ databases">
        <title>Expanding the genomic diversity of Burkholderia species for the development of highly accurate diagnostics.</title>
        <authorList>
            <person name="Sahl J."/>
            <person name="Keim P."/>
            <person name="Wagner D."/>
        </authorList>
    </citation>
    <scope>NUCLEOTIDE SEQUENCE [LARGE SCALE GENOMIC DNA]</scope>
    <source>
        <strain evidence="3 4">MSMB1808WGS</strain>
    </source>
</reference>
<sequence>MKLKTIALAMLLSAGGAYAAPALQTCSPMEVTHNGGAGLSYILACNAGDWSMTYTGSVPAGTDSVLARYRVQVSNLDGSNFSQTRSVRLPSPAMLGQALLREAVVLDNGDLALRDCPEFSCTLYRPLGSAEKLAKATITVTPEIKRLTDEVARLNAELAKRQAEVTTQNGKVASLEKNVRELTAKLGGAEQSLTAAKAALDAAKEQYNADIAGLLDSSKADLTKATEAAGVQLTAQVVAANNALEKARADLAKCMAEHQAAEDAKAKADAEVEARGKMVDRLQAVVSSANEKLTAAQARYDAQVADLNSKQAQAIAEQSANFATMRLKLDAANGEVETLTANVKALEGALAGANQQLQAAQKSQAVHDAALGAAADNKDKHYAALESALADAQKTIGELTSARAAQVGELQASLDEANKKLSAAQSQFDAQMVELTGKQAQQTLSTAEQGAELAAAQAKLAAATAEVDHLTQKVAGLEQALADAKKAKDGGDAALKKLSVATPESQAADHAQLEKLTAERDAATAEVTQLKDQLAAILPKMEKLSAERDDALRGAQQVAKAMLEALDQFQALQEAKDEADKALASTTNKLMDLSAKLEAANLARELAMQAATTAHADADTQNLKNEELAQQLGRAKEQLKALVTERYDLNAKLEAATTELRAVRELQGAGTSDVDTLKSAVSVLVNERDQLQAHADSQKQRIGDLEQVNSEQVNELARLRAELAALKGHVPQNVPTPPAPFADTR</sequence>
<dbReference type="AlphaFoldDB" id="A0AAW3MZX6"/>
<keyword evidence="1" id="KW-0175">Coiled coil</keyword>
<comment type="caution">
    <text evidence="3">The sequence shown here is derived from an EMBL/GenBank/DDBJ whole genome shotgun (WGS) entry which is preliminary data.</text>
</comment>